<evidence type="ECO:0000313" key="3">
    <source>
        <dbReference type="EMBL" id="SEH87932.1"/>
    </source>
</evidence>
<dbReference type="OrthoDB" id="197986at2"/>
<proteinExistence type="predicted"/>
<dbReference type="Proteomes" id="UP000176204">
    <property type="component" value="Chromosome I"/>
</dbReference>
<dbReference type="STRING" id="1679444.PYTT_1410"/>
<keyword evidence="2" id="KW-1133">Transmembrane helix</keyword>
<dbReference type="Pfam" id="PF04977">
    <property type="entry name" value="DivIC"/>
    <property type="match status" value="1"/>
</dbReference>
<feature type="transmembrane region" description="Helical" evidence="2">
    <location>
        <begin position="31"/>
        <end position="52"/>
    </location>
</feature>
<evidence type="ECO:0000256" key="1">
    <source>
        <dbReference type="SAM" id="Coils"/>
    </source>
</evidence>
<accession>A0A1H6LSG3</accession>
<dbReference type="RefSeq" id="WP_083076303.1">
    <property type="nucleotide sequence ID" value="NZ_LIGX01000001.1"/>
</dbReference>
<dbReference type="KEGG" id="agl:PYTT_1410"/>
<dbReference type="InterPro" id="IPR007060">
    <property type="entry name" value="FtsL/DivIC"/>
</dbReference>
<feature type="coiled-coil region" evidence="1">
    <location>
        <begin position="58"/>
        <end position="85"/>
    </location>
</feature>
<keyword evidence="2" id="KW-0472">Membrane</keyword>
<sequence length="123" mass="14547">MFRLFHRHRQRPTLEEVEMRRAARADGLKSLLPVMGIILLVILFFLLTLIVFRPLRDLRRLEQDKAAMQGKLEDAKADHEKARNEFRWMADPEYFENVARDRANLAKPGETILRQPEALPQKR</sequence>
<evidence type="ECO:0000256" key="2">
    <source>
        <dbReference type="SAM" id="Phobius"/>
    </source>
</evidence>
<keyword evidence="2" id="KW-0812">Transmembrane</keyword>
<name>A0A1H6LSG3_9BACT</name>
<evidence type="ECO:0000313" key="4">
    <source>
        <dbReference type="Proteomes" id="UP000176204"/>
    </source>
</evidence>
<reference evidence="4" key="1">
    <citation type="submission" date="2016-09" db="EMBL/GenBank/DDBJ databases">
        <authorList>
            <person name="Koehorst J."/>
        </authorList>
    </citation>
    <scope>NUCLEOTIDE SEQUENCE [LARGE SCALE GENOMIC DNA]</scope>
</reference>
<keyword evidence="4" id="KW-1185">Reference proteome</keyword>
<gene>
    <name evidence="3" type="ORF">PYTT_1410</name>
</gene>
<protein>
    <submittedName>
        <fullName evidence="3">Septum formation initiator</fullName>
    </submittedName>
</protein>
<keyword evidence="1" id="KW-0175">Coiled coil</keyword>
<dbReference type="AlphaFoldDB" id="A0A1H6LSG3"/>
<dbReference type="EMBL" id="LT629973">
    <property type="protein sequence ID" value="SEH87932.1"/>
    <property type="molecule type" value="Genomic_DNA"/>
</dbReference>
<organism evidence="3 4">
    <name type="scientific">Akkermansia glycaniphila</name>
    <dbReference type="NCBI Taxonomy" id="1679444"/>
    <lineage>
        <taxon>Bacteria</taxon>
        <taxon>Pseudomonadati</taxon>
        <taxon>Verrucomicrobiota</taxon>
        <taxon>Verrucomicrobiia</taxon>
        <taxon>Verrucomicrobiales</taxon>
        <taxon>Akkermansiaceae</taxon>
        <taxon>Akkermansia</taxon>
    </lineage>
</organism>